<feature type="transmembrane region" description="Helical" evidence="7">
    <location>
        <begin position="195"/>
        <end position="221"/>
    </location>
</feature>
<feature type="region of interest" description="Disordered" evidence="6">
    <location>
        <begin position="338"/>
        <end position="371"/>
    </location>
</feature>
<dbReference type="STRING" id="308853.SAMN05421752_101326"/>
<protein>
    <submittedName>
        <fullName evidence="8">Predicted PurR-regulated permease PerM</fullName>
    </submittedName>
</protein>
<organism evidence="8 9">
    <name type="scientific">Natronorubrum thiooxidans</name>
    <dbReference type="NCBI Taxonomy" id="308853"/>
    <lineage>
        <taxon>Archaea</taxon>
        <taxon>Methanobacteriati</taxon>
        <taxon>Methanobacteriota</taxon>
        <taxon>Stenosarchaea group</taxon>
        <taxon>Halobacteria</taxon>
        <taxon>Halobacteriales</taxon>
        <taxon>Natrialbaceae</taxon>
        <taxon>Natronorubrum</taxon>
    </lineage>
</organism>
<name>A0A1N7CFL8_9EURY</name>
<dbReference type="GO" id="GO:0016020">
    <property type="term" value="C:membrane"/>
    <property type="evidence" value="ECO:0007669"/>
    <property type="project" value="UniProtKB-SubCell"/>
</dbReference>
<keyword evidence="5 7" id="KW-0472">Membrane</keyword>
<dbReference type="PANTHER" id="PTHR21716:SF4">
    <property type="entry name" value="TRANSMEMBRANE PROTEIN 245"/>
    <property type="match status" value="1"/>
</dbReference>
<comment type="similarity">
    <text evidence="2">Belongs to the autoinducer-2 exporter (AI-2E) (TC 2.A.86) family.</text>
</comment>
<evidence type="ECO:0000256" key="2">
    <source>
        <dbReference type="ARBA" id="ARBA00009773"/>
    </source>
</evidence>
<dbReference type="Proteomes" id="UP000185936">
    <property type="component" value="Unassembled WGS sequence"/>
</dbReference>
<feature type="transmembrane region" description="Helical" evidence="7">
    <location>
        <begin position="56"/>
        <end position="80"/>
    </location>
</feature>
<gene>
    <name evidence="8" type="ORF">SAMN05421752_101326</name>
</gene>
<dbReference type="OrthoDB" id="137390at2157"/>
<dbReference type="PANTHER" id="PTHR21716">
    <property type="entry name" value="TRANSMEMBRANE PROTEIN"/>
    <property type="match status" value="1"/>
</dbReference>
<feature type="transmembrane region" description="Helical" evidence="7">
    <location>
        <begin position="227"/>
        <end position="249"/>
    </location>
</feature>
<comment type="subcellular location">
    <subcellularLocation>
        <location evidence="1">Membrane</location>
        <topology evidence="1">Multi-pass membrane protein</topology>
    </subcellularLocation>
</comment>
<dbReference type="Pfam" id="PF01594">
    <property type="entry name" value="AI-2E_transport"/>
    <property type="match status" value="1"/>
</dbReference>
<evidence type="ECO:0000256" key="3">
    <source>
        <dbReference type="ARBA" id="ARBA00022692"/>
    </source>
</evidence>
<keyword evidence="9" id="KW-1185">Reference proteome</keyword>
<feature type="transmembrane region" description="Helical" evidence="7">
    <location>
        <begin position="299"/>
        <end position="325"/>
    </location>
</feature>
<feature type="transmembrane region" description="Helical" evidence="7">
    <location>
        <begin position="256"/>
        <end position="279"/>
    </location>
</feature>
<evidence type="ECO:0000313" key="9">
    <source>
        <dbReference type="Proteomes" id="UP000185936"/>
    </source>
</evidence>
<evidence type="ECO:0000256" key="7">
    <source>
        <dbReference type="SAM" id="Phobius"/>
    </source>
</evidence>
<feature type="transmembrane region" description="Helical" evidence="7">
    <location>
        <begin position="26"/>
        <end position="44"/>
    </location>
</feature>
<dbReference type="RefSeq" id="WP_076607427.1">
    <property type="nucleotide sequence ID" value="NZ_FTNR01000001.1"/>
</dbReference>
<sequence>MDVRTAFFALLLVVLGSIATLMIAPLLQYVMAAALLAFVLYPAYRRLVPRLGPRPSALVLTGFAIAAIVVPLLVVSVIILQTLFSFLNEVDEAFVLETVRDLAEDEFGLEAEQVELLEAAVLSEVESSASGAVELAVRELIGLVNTSVEMGVGLVVFVFLLYYLLVDGRTFIEWLGEVAPIESHVREELFEEVSVVTWAVIYSHVLVAVVEGLLGGLGLYLFGVPNVAFWTVTMVIVSFLPAIGVWLVWGPAVGYLAISGEPASAVLLLLYGVTVLSVVDNYLRAIFVDRGSGLHPAVVIIGVIGGIYLLGIMGLFLGPVLLAVFKAGLNVFNRVSLEGDEGEPDSEPQSAAGSTVAPAPEQRLSESDSAD</sequence>
<keyword evidence="4 7" id="KW-1133">Transmembrane helix</keyword>
<evidence type="ECO:0000313" key="8">
    <source>
        <dbReference type="EMBL" id="SIR62392.1"/>
    </source>
</evidence>
<evidence type="ECO:0000256" key="5">
    <source>
        <dbReference type="ARBA" id="ARBA00023136"/>
    </source>
</evidence>
<dbReference type="EMBL" id="FTNR01000001">
    <property type="protein sequence ID" value="SIR62392.1"/>
    <property type="molecule type" value="Genomic_DNA"/>
</dbReference>
<evidence type="ECO:0000256" key="4">
    <source>
        <dbReference type="ARBA" id="ARBA00022989"/>
    </source>
</evidence>
<reference evidence="9" key="1">
    <citation type="submission" date="2017-01" db="EMBL/GenBank/DDBJ databases">
        <authorList>
            <person name="Varghese N."/>
            <person name="Submissions S."/>
        </authorList>
    </citation>
    <scope>NUCLEOTIDE SEQUENCE [LARGE SCALE GENOMIC DNA]</scope>
    <source>
        <strain evidence="9">type strain: HArc-</strain>
    </source>
</reference>
<proteinExistence type="inferred from homology"/>
<keyword evidence="3 7" id="KW-0812">Transmembrane</keyword>
<evidence type="ECO:0000256" key="1">
    <source>
        <dbReference type="ARBA" id="ARBA00004141"/>
    </source>
</evidence>
<evidence type="ECO:0000256" key="6">
    <source>
        <dbReference type="SAM" id="MobiDB-lite"/>
    </source>
</evidence>
<feature type="transmembrane region" description="Helical" evidence="7">
    <location>
        <begin position="140"/>
        <end position="165"/>
    </location>
</feature>
<accession>A0A1N7CFL8</accession>
<dbReference type="AlphaFoldDB" id="A0A1N7CFL8"/>
<dbReference type="InterPro" id="IPR002549">
    <property type="entry name" value="AI-2E-like"/>
</dbReference>